<proteinExistence type="predicted"/>
<feature type="domain" description="GPI inositol-deacylase winged helix" evidence="1">
    <location>
        <begin position="22"/>
        <end position="95"/>
    </location>
</feature>
<protein>
    <recommendedName>
        <fullName evidence="1">GPI inositol-deacylase winged helix domain-containing protein</fullName>
    </recommendedName>
</protein>
<gene>
    <name evidence="3" type="ORF">CPB84DRAFT_1649682</name>
    <name evidence="2" type="ORF">CPB84DRAFT_1652514</name>
</gene>
<dbReference type="PANTHER" id="PTHR10039">
    <property type="entry name" value="AMELOGENIN"/>
    <property type="match status" value="1"/>
</dbReference>
<dbReference type="AlphaFoldDB" id="A0A9P5NMI0"/>
<accession>A0A9P5NMI0</accession>
<dbReference type="PANTHER" id="PTHR10039:SF15">
    <property type="entry name" value="NACHT DOMAIN-CONTAINING PROTEIN"/>
    <property type="match status" value="1"/>
</dbReference>
<dbReference type="EMBL" id="JADNYJ010000093">
    <property type="protein sequence ID" value="KAF8886852.1"/>
    <property type="molecule type" value="Genomic_DNA"/>
</dbReference>
<evidence type="ECO:0000259" key="1">
    <source>
        <dbReference type="Pfam" id="PF22939"/>
    </source>
</evidence>
<dbReference type="OrthoDB" id="7464126at2759"/>
<dbReference type="EMBL" id="JADNYJ010000059">
    <property type="protein sequence ID" value="KAF8896803.1"/>
    <property type="molecule type" value="Genomic_DNA"/>
</dbReference>
<keyword evidence="4" id="KW-1185">Reference proteome</keyword>
<name>A0A9P5NMI0_GYMJU</name>
<feature type="non-terminal residue" evidence="3">
    <location>
        <position position="1"/>
    </location>
</feature>
<sequence>SDLDKMYMATLEQIETQNKADASLAKSALVWLTHTVRSLSTKELEHALAVQLGSSCTINSINDYITPIGMVADFCCGLVIIDEKSQMVRLARNTLTYIALKPLSIPLSFPLSTPHTLITTSCIDYLFAVGFQEFKVEDRSTFEALLAKEPFTEYAYNFWGHHAHSC</sequence>
<comment type="caution">
    <text evidence="3">The sequence shown here is derived from an EMBL/GenBank/DDBJ whole genome shotgun (WGS) entry which is preliminary data.</text>
</comment>
<organism evidence="3 4">
    <name type="scientific">Gymnopilus junonius</name>
    <name type="common">Spectacular rustgill mushroom</name>
    <name type="synonym">Gymnopilus spectabilis subsp. junonius</name>
    <dbReference type="NCBI Taxonomy" id="109634"/>
    <lineage>
        <taxon>Eukaryota</taxon>
        <taxon>Fungi</taxon>
        <taxon>Dikarya</taxon>
        <taxon>Basidiomycota</taxon>
        <taxon>Agaricomycotina</taxon>
        <taxon>Agaricomycetes</taxon>
        <taxon>Agaricomycetidae</taxon>
        <taxon>Agaricales</taxon>
        <taxon>Agaricineae</taxon>
        <taxon>Hymenogastraceae</taxon>
        <taxon>Gymnopilus</taxon>
    </lineage>
</organism>
<evidence type="ECO:0000313" key="2">
    <source>
        <dbReference type="EMBL" id="KAF8886852.1"/>
    </source>
</evidence>
<dbReference type="Pfam" id="PF22939">
    <property type="entry name" value="WHD_GPIID"/>
    <property type="match status" value="1"/>
</dbReference>
<feature type="non-terminal residue" evidence="3">
    <location>
        <position position="166"/>
    </location>
</feature>
<dbReference type="InterPro" id="IPR054471">
    <property type="entry name" value="GPIID_WHD"/>
</dbReference>
<evidence type="ECO:0000313" key="3">
    <source>
        <dbReference type="EMBL" id="KAF8896803.1"/>
    </source>
</evidence>
<reference evidence="3" key="1">
    <citation type="submission" date="2020-11" db="EMBL/GenBank/DDBJ databases">
        <authorList>
            <consortium name="DOE Joint Genome Institute"/>
            <person name="Ahrendt S."/>
            <person name="Riley R."/>
            <person name="Andreopoulos W."/>
            <person name="LaButti K."/>
            <person name="Pangilinan J."/>
            <person name="Ruiz-duenas F.J."/>
            <person name="Barrasa J.M."/>
            <person name="Sanchez-Garcia M."/>
            <person name="Camarero S."/>
            <person name="Miyauchi S."/>
            <person name="Serrano A."/>
            <person name="Linde D."/>
            <person name="Babiker R."/>
            <person name="Drula E."/>
            <person name="Ayuso-Fernandez I."/>
            <person name="Pacheco R."/>
            <person name="Padilla G."/>
            <person name="Ferreira P."/>
            <person name="Barriuso J."/>
            <person name="Kellner H."/>
            <person name="Castanera R."/>
            <person name="Alfaro M."/>
            <person name="Ramirez L."/>
            <person name="Pisabarro A.G."/>
            <person name="Kuo A."/>
            <person name="Tritt A."/>
            <person name="Lipzen A."/>
            <person name="He G."/>
            <person name="Yan M."/>
            <person name="Ng V."/>
            <person name="Cullen D."/>
            <person name="Martin F."/>
            <person name="Rosso M.-N."/>
            <person name="Henrissat B."/>
            <person name="Hibbett D."/>
            <person name="Martinez A.T."/>
            <person name="Grigoriev I.V."/>
        </authorList>
    </citation>
    <scope>NUCLEOTIDE SEQUENCE</scope>
    <source>
        <strain evidence="3">AH 44721</strain>
    </source>
</reference>
<dbReference type="Proteomes" id="UP000724874">
    <property type="component" value="Unassembled WGS sequence"/>
</dbReference>
<evidence type="ECO:0000313" key="4">
    <source>
        <dbReference type="Proteomes" id="UP000724874"/>
    </source>
</evidence>